<dbReference type="InterPro" id="IPR010921">
    <property type="entry name" value="Trp_repressor/repl_initiator"/>
</dbReference>
<dbReference type="InterPro" id="IPR013159">
    <property type="entry name" value="DnaA_C"/>
</dbReference>
<gene>
    <name evidence="2" type="ORF">NSU_0747</name>
</gene>
<name>G6E8S6_9SPHN</name>
<evidence type="ECO:0000313" key="3">
    <source>
        <dbReference type="Proteomes" id="UP000004030"/>
    </source>
</evidence>
<dbReference type="KEGG" id="npn:JI59_16355"/>
<organism evidence="2 3">
    <name type="scientific">Novosphingobium pentaromativorans US6-1</name>
    <dbReference type="NCBI Taxonomy" id="1088721"/>
    <lineage>
        <taxon>Bacteria</taxon>
        <taxon>Pseudomonadati</taxon>
        <taxon>Pseudomonadota</taxon>
        <taxon>Alphaproteobacteria</taxon>
        <taxon>Sphingomonadales</taxon>
        <taxon>Sphingomonadaceae</taxon>
        <taxon>Novosphingobium</taxon>
    </lineage>
</organism>
<dbReference type="GO" id="GO:0006275">
    <property type="term" value="P:regulation of DNA replication"/>
    <property type="evidence" value="ECO:0007669"/>
    <property type="project" value="InterPro"/>
</dbReference>
<dbReference type="SUPFAM" id="SSF48295">
    <property type="entry name" value="TrpR-like"/>
    <property type="match status" value="1"/>
</dbReference>
<dbReference type="EMBL" id="AGFM01000009">
    <property type="protein sequence ID" value="EHJ62150.1"/>
    <property type="molecule type" value="Genomic_DNA"/>
</dbReference>
<dbReference type="STRING" id="1088721.JI59_16355"/>
<dbReference type="eggNOG" id="COG0593">
    <property type="taxonomic scope" value="Bacteria"/>
</dbReference>
<dbReference type="Gene3D" id="1.10.1750.10">
    <property type="match status" value="1"/>
</dbReference>
<evidence type="ECO:0000259" key="1">
    <source>
        <dbReference type="SMART" id="SM00760"/>
    </source>
</evidence>
<dbReference type="PATRIC" id="fig|1088721.3.peg.738"/>
<dbReference type="SMART" id="SM00760">
    <property type="entry name" value="Bac_DnaA_C"/>
    <property type="match status" value="1"/>
</dbReference>
<keyword evidence="3" id="KW-1185">Reference proteome</keyword>
<feature type="domain" description="Chromosomal replication initiator DnaA C-terminal" evidence="1">
    <location>
        <begin position="144"/>
        <end position="212"/>
    </location>
</feature>
<dbReference type="Proteomes" id="UP000004030">
    <property type="component" value="Unassembled WGS sequence"/>
</dbReference>
<dbReference type="GO" id="GO:0005524">
    <property type="term" value="F:ATP binding"/>
    <property type="evidence" value="ECO:0007669"/>
    <property type="project" value="InterPro"/>
</dbReference>
<sequence>MVARNILSGRTANTEWFASCGLPDSEPVTAAAYAQRLVRYISDASTVRARVLDRYTTAPSLEKIRGWREDWTGLVASRAALRAVDEEEWAEEADDEPEQDYARSIGHLASSVVERSRRLAVVLRRENVVPPPPVKRVPAWPAITINDVMERCGDPFGITVGEIIGKSRKRDIVRVRQLTATVLRARRNSYPQIGRFMGGRDHSTAIHSVKAFFDVGMRDQAFVDAWMANAPCVLKAARSADELDFMMGVTVGVEP</sequence>
<reference evidence="2 3" key="1">
    <citation type="journal article" date="2012" name="J. Bacteriol.">
        <title>Genome sequence of benzo(a)pyrene-degrading bacterium Novosphingobium pentaromativorans US6-1.</title>
        <authorList>
            <person name="Luo Y.R."/>
            <person name="Kang S.G."/>
            <person name="Kim S.J."/>
            <person name="Kim M.R."/>
            <person name="Li N."/>
            <person name="Lee J.H."/>
            <person name="Kwon K.K."/>
        </authorList>
    </citation>
    <scope>NUCLEOTIDE SEQUENCE [LARGE SCALE GENOMIC DNA]</scope>
    <source>
        <strain evidence="2 3">US6-1</strain>
    </source>
</reference>
<dbReference type="OrthoDB" id="7511324at2"/>
<dbReference type="GO" id="GO:0043565">
    <property type="term" value="F:sequence-specific DNA binding"/>
    <property type="evidence" value="ECO:0007669"/>
    <property type="project" value="InterPro"/>
</dbReference>
<comment type="caution">
    <text evidence="2">The sequence shown here is derived from an EMBL/GenBank/DDBJ whole genome shotgun (WGS) entry which is preliminary data.</text>
</comment>
<dbReference type="RefSeq" id="WP_007011663.1">
    <property type="nucleotide sequence ID" value="NZ_AGFM01000009.1"/>
</dbReference>
<dbReference type="Pfam" id="PF08299">
    <property type="entry name" value="Bac_DnaA_C"/>
    <property type="match status" value="1"/>
</dbReference>
<accession>G6E8S6</accession>
<proteinExistence type="predicted"/>
<protein>
    <recommendedName>
        <fullName evidence="1">Chromosomal replication initiator DnaA C-terminal domain-containing protein</fullName>
    </recommendedName>
</protein>
<evidence type="ECO:0000313" key="2">
    <source>
        <dbReference type="EMBL" id="EHJ62150.1"/>
    </source>
</evidence>
<dbReference type="GO" id="GO:0006270">
    <property type="term" value="P:DNA replication initiation"/>
    <property type="evidence" value="ECO:0007669"/>
    <property type="project" value="InterPro"/>
</dbReference>
<dbReference type="CDD" id="cd06571">
    <property type="entry name" value="Bac_DnaA_C"/>
    <property type="match status" value="1"/>
</dbReference>
<dbReference type="AlphaFoldDB" id="G6E8S6"/>